<keyword evidence="8" id="KW-1185">Reference proteome</keyword>
<keyword evidence="4 7" id="KW-0067">ATP-binding</keyword>
<evidence type="ECO:0000259" key="6">
    <source>
        <dbReference type="PROSITE" id="PS50893"/>
    </source>
</evidence>
<comment type="similarity">
    <text evidence="1">Belongs to the ABC transporter superfamily.</text>
</comment>
<feature type="compositionally biased region" description="Low complexity" evidence="5">
    <location>
        <begin position="359"/>
        <end position="370"/>
    </location>
</feature>
<proteinExistence type="inferred from homology"/>
<dbReference type="RefSeq" id="WP_131984028.1">
    <property type="nucleotide sequence ID" value="NZ_SMKL01000032.1"/>
</dbReference>
<dbReference type="AlphaFoldDB" id="A0A4V2XWR1"/>
<dbReference type="CDD" id="cd03257">
    <property type="entry name" value="ABC_NikE_OppD_transporters"/>
    <property type="match status" value="1"/>
</dbReference>
<sequence>MSEPLLSIESVSHEFGARRALLPGRRSHLAVDDVSLTIAAGESVALVGESGSGKTTLGRVVAKLLTPTAGTVRVEGRDIGALRGRDQLAYRRTVQMIFQNTQHAFNPRRRIRDILSDPYEIHGLPTPGGRDAALGELLERVGLHPSMLGRYPHQFSGGQRQRIGIARALSLSPRLIVADEPVSALDVSVQAQVLNLFARLRRELGLSLLFISHDLRAVYFLCERIAVLYQGRLVEVAPRERLLESPLHPYSRRLIAAVPGLGERDSAATGLAEATGDAPEAAPDRGESTAAAVAGAEPSPALATGCHYAARCPLHVRLGRPERCLTERPVLRTAAGGSAVACHFAEAAEGTAGTPSPPGSHVSVVSEEVG</sequence>
<dbReference type="GO" id="GO:0015833">
    <property type="term" value="P:peptide transport"/>
    <property type="evidence" value="ECO:0007669"/>
    <property type="project" value="InterPro"/>
</dbReference>
<name>A0A4V2XWR1_9ACTN</name>
<dbReference type="InterPro" id="IPR017871">
    <property type="entry name" value="ABC_transporter-like_CS"/>
</dbReference>
<evidence type="ECO:0000256" key="1">
    <source>
        <dbReference type="ARBA" id="ARBA00005417"/>
    </source>
</evidence>
<evidence type="ECO:0000256" key="2">
    <source>
        <dbReference type="ARBA" id="ARBA00022448"/>
    </source>
</evidence>
<dbReference type="SMART" id="SM00382">
    <property type="entry name" value="AAA"/>
    <property type="match status" value="1"/>
</dbReference>
<dbReference type="Pfam" id="PF08352">
    <property type="entry name" value="oligo_HPY"/>
    <property type="match status" value="1"/>
</dbReference>
<dbReference type="PANTHER" id="PTHR43776">
    <property type="entry name" value="TRANSPORT ATP-BINDING PROTEIN"/>
    <property type="match status" value="1"/>
</dbReference>
<dbReference type="PROSITE" id="PS50893">
    <property type="entry name" value="ABC_TRANSPORTER_2"/>
    <property type="match status" value="1"/>
</dbReference>
<dbReference type="OrthoDB" id="8481147at2"/>
<dbReference type="InterPro" id="IPR050319">
    <property type="entry name" value="ABC_transp_ATP-bind"/>
</dbReference>
<dbReference type="PROSITE" id="PS00211">
    <property type="entry name" value="ABC_TRANSPORTER_1"/>
    <property type="match status" value="1"/>
</dbReference>
<dbReference type="Proteomes" id="UP000295621">
    <property type="component" value="Unassembled WGS sequence"/>
</dbReference>
<dbReference type="InterPro" id="IPR013563">
    <property type="entry name" value="Oligopep_ABC_C"/>
</dbReference>
<dbReference type="Pfam" id="PF00005">
    <property type="entry name" value="ABC_tran"/>
    <property type="match status" value="1"/>
</dbReference>
<gene>
    <name evidence="7" type="ORF">E1212_15580</name>
</gene>
<evidence type="ECO:0000256" key="3">
    <source>
        <dbReference type="ARBA" id="ARBA00022741"/>
    </source>
</evidence>
<keyword evidence="3" id="KW-0547">Nucleotide-binding</keyword>
<accession>A0A4V2XWR1</accession>
<dbReference type="SUPFAM" id="SSF52540">
    <property type="entry name" value="P-loop containing nucleoside triphosphate hydrolases"/>
    <property type="match status" value="1"/>
</dbReference>
<feature type="domain" description="ABC transporter" evidence="6">
    <location>
        <begin position="6"/>
        <end position="255"/>
    </location>
</feature>
<dbReference type="Gene3D" id="3.40.50.300">
    <property type="entry name" value="P-loop containing nucleotide triphosphate hydrolases"/>
    <property type="match status" value="1"/>
</dbReference>
<dbReference type="PANTHER" id="PTHR43776:SF7">
    <property type="entry name" value="D,D-DIPEPTIDE TRANSPORT ATP-BINDING PROTEIN DDPF-RELATED"/>
    <property type="match status" value="1"/>
</dbReference>
<evidence type="ECO:0000256" key="4">
    <source>
        <dbReference type="ARBA" id="ARBA00022840"/>
    </source>
</evidence>
<dbReference type="GO" id="GO:0005524">
    <property type="term" value="F:ATP binding"/>
    <property type="evidence" value="ECO:0007669"/>
    <property type="project" value="UniProtKB-KW"/>
</dbReference>
<comment type="caution">
    <text evidence="7">The sequence shown here is derived from an EMBL/GenBank/DDBJ whole genome shotgun (WGS) entry which is preliminary data.</text>
</comment>
<reference evidence="7 8" key="1">
    <citation type="submission" date="2019-02" db="EMBL/GenBank/DDBJ databases">
        <title>Draft genome sequences of novel Actinobacteria.</title>
        <authorList>
            <person name="Sahin N."/>
            <person name="Ay H."/>
            <person name="Saygin H."/>
        </authorList>
    </citation>
    <scope>NUCLEOTIDE SEQUENCE [LARGE SCALE GENOMIC DNA]</scope>
    <source>
        <strain evidence="7 8">KC603</strain>
    </source>
</reference>
<dbReference type="InterPro" id="IPR027417">
    <property type="entry name" value="P-loop_NTPase"/>
</dbReference>
<protein>
    <submittedName>
        <fullName evidence="7">ABC transporter ATP-binding protein</fullName>
    </submittedName>
</protein>
<evidence type="ECO:0000313" key="8">
    <source>
        <dbReference type="Proteomes" id="UP000295621"/>
    </source>
</evidence>
<organism evidence="7 8">
    <name type="scientific">Jiangella ureilytica</name>
    <dbReference type="NCBI Taxonomy" id="2530374"/>
    <lineage>
        <taxon>Bacteria</taxon>
        <taxon>Bacillati</taxon>
        <taxon>Actinomycetota</taxon>
        <taxon>Actinomycetes</taxon>
        <taxon>Jiangellales</taxon>
        <taxon>Jiangellaceae</taxon>
        <taxon>Jiangella</taxon>
    </lineage>
</organism>
<feature type="region of interest" description="Disordered" evidence="5">
    <location>
        <begin position="266"/>
        <end position="294"/>
    </location>
</feature>
<evidence type="ECO:0000256" key="5">
    <source>
        <dbReference type="SAM" id="MobiDB-lite"/>
    </source>
</evidence>
<dbReference type="InterPro" id="IPR003593">
    <property type="entry name" value="AAA+_ATPase"/>
</dbReference>
<dbReference type="GO" id="GO:0016887">
    <property type="term" value="F:ATP hydrolysis activity"/>
    <property type="evidence" value="ECO:0007669"/>
    <property type="project" value="InterPro"/>
</dbReference>
<feature type="region of interest" description="Disordered" evidence="5">
    <location>
        <begin position="349"/>
        <end position="370"/>
    </location>
</feature>
<evidence type="ECO:0000313" key="7">
    <source>
        <dbReference type="EMBL" id="TDC50315.1"/>
    </source>
</evidence>
<dbReference type="GO" id="GO:0055085">
    <property type="term" value="P:transmembrane transport"/>
    <property type="evidence" value="ECO:0007669"/>
    <property type="project" value="UniProtKB-ARBA"/>
</dbReference>
<dbReference type="InterPro" id="IPR003439">
    <property type="entry name" value="ABC_transporter-like_ATP-bd"/>
</dbReference>
<keyword evidence="2" id="KW-0813">Transport</keyword>
<dbReference type="EMBL" id="SMKL01000032">
    <property type="protein sequence ID" value="TDC50315.1"/>
    <property type="molecule type" value="Genomic_DNA"/>
</dbReference>